<name>A0A9D7QLC1_9RHOO</name>
<protein>
    <submittedName>
        <fullName evidence="1">Uncharacterized protein</fullName>
    </submittedName>
</protein>
<organism evidence="1 2">
    <name type="scientific">Candidatus Dechloromonas phosphorivorans</name>
    <dbReference type="NCBI Taxonomy" id="2899244"/>
    <lineage>
        <taxon>Bacteria</taxon>
        <taxon>Pseudomonadati</taxon>
        <taxon>Pseudomonadota</taxon>
        <taxon>Betaproteobacteria</taxon>
        <taxon>Rhodocyclales</taxon>
        <taxon>Azonexaceae</taxon>
        <taxon>Dechloromonas</taxon>
    </lineage>
</organism>
<evidence type="ECO:0000313" key="2">
    <source>
        <dbReference type="Proteomes" id="UP000808146"/>
    </source>
</evidence>
<sequence length="194" mass="21514">MQVFEALKQAVKACADVVKWGAGIQEPARKGLAADLQAICTNCDAAYDAVLTRLVPIKNAFADPTALATELRAFAADGTTRANFKPDHLCGQVDQLLIRLSSNLDPLKYSIDCRRIDDVRQYLQRFGNFDGAIFQSYDELVAELDRIATQIQTSASDKEERSRYAQHVIQSFESDLRATQSAVRDAKTQTIDLI</sequence>
<reference evidence="1" key="1">
    <citation type="submission" date="2020-10" db="EMBL/GenBank/DDBJ databases">
        <title>Connecting structure to function with the recovery of over 1000 high-quality activated sludge metagenome-assembled genomes encoding full-length rRNA genes using long-read sequencing.</title>
        <authorList>
            <person name="Singleton C.M."/>
            <person name="Petriglieri F."/>
            <person name="Kristensen J.M."/>
            <person name="Kirkegaard R.H."/>
            <person name="Michaelsen T.Y."/>
            <person name="Andersen M.H."/>
            <person name="Karst S.M."/>
            <person name="Dueholm M.S."/>
            <person name="Nielsen P.H."/>
            <person name="Albertsen M."/>
        </authorList>
    </citation>
    <scope>NUCLEOTIDE SEQUENCE</scope>
    <source>
        <strain evidence="1">OdNE_18-Q3-R46-58_BAT3C.305</strain>
    </source>
</reference>
<dbReference type="EMBL" id="JADKBR010000017">
    <property type="protein sequence ID" value="MBK8891227.1"/>
    <property type="molecule type" value="Genomic_DNA"/>
</dbReference>
<dbReference type="AlphaFoldDB" id="A0A9D7QLC1"/>
<proteinExistence type="predicted"/>
<comment type="caution">
    <text evidence="1">The sequence shown here is derived from an EMBL/GenBank/DDBJ whole genome shotgun (WGS) entry which is preliminary data.</text>
</comment>
<evidence type="ECO:0000313" key="1">
    <source>
        <dbReference type="EMBL" id="MBK8891227.1"/>
    </source>
</evidence>
<accession>A0A9D7QLC1</accession>
<gene>
    <name evidence="1" type="ORF">IPN75_13070</name>
</gene>
<dbReference type="Proteomes" id="UP000808146">
    <property type="component" value="Unassembled WGS sequence"/>
</dbReference>